<keyword evidence="2" id="KW-0378">Hydrolase</keyword>
<gene>
    <name evidence="4" type="ORF">OCV77_08175</name>
</gene>
<evidence type="ECO:0000256" key="2">
    <source>
        <dbReference type="ARBA" id="ARBA00022801"/>
    </source>
</evidence>
<dbReference type="Pfam" id="PF01522">
    <property type="entry name" value="Polysacc_deac_1"/>
    <property type="match status" value="1"/>
</dbReference>
<dbReference type="PANTHER" id="PTHR10587:SF133">
    <property type="entry name" value="CHITIN DEACETYLASE 1-RELATED"/>
    <property type="match status" value="1"/>
</dbReference>
<organism evidence="4 5">
    <name type="scientific">Suilimivivens aceti</name>
    <dbReference type="NCBI Taxonomy" id="2981774"/>
    <lineage>
        <taxon>Bacteria</taxon>
        <taxon>Bacillati</taxon>
        <taxon>Bacillota</taxon>
        <taxon>Clostridia</taxon>
        <taxon>Lachnospirales</taxon>
        <taxon>Lachnospiraceae</taxon>
        <taxon>Suilimivivens</taxon>
    </lineage>
</organism>
<dbReference type="InterPro" id="IPR050248">
    <property type="entry name" value="Polysacc_deacetylase_ArnD"/>
</dbReference>
<sequence length="246" mass="28227">MSLTKRILSCMLLLLLLALVLLNAWHGEQEKRQEKTDFSAVFCEGEEIQETLADAEQVEEPENKKIAITFDDGPHPVYTKQLLDGLLERKVKATFFVTGEQAENYPELIERMDEEGHLIGNHTYSHVQLRSSNRDTFKEELIRTNQVIYDITGKETEYVRPPYGAWDKTFETELNMFPVLWTVDPLDWCSSNAGCIARSILAKAGENDIILMHDEYESTVQAALMVVDQLLKEGYEFVTVDEILFD</sequence>
<dbReference type="Gene3D" id="3.20.20.370">
    <property type="entry name" value="Glycoside hydrolase/deacetylase"/>
    <property type="match status" value="1"/>
</dbReference>
<protein>
    <submittedName>
        <fullName evidence="4">Polysaccharide deacetylase family protein</fullName>
    </submittedName>
</protein>
<keyword evidence="5" id="KW-1185">Reference proteome</keyword>
<dbReference type="PANTHER" id="PTHR10587">
    <property type="entry name" value="GLYCOSYL TRANSFERASE-RELATED"/>
    <property type="match status" value="1"/>
</dbReference>
<dbReference type="InterPro" id="IPR011330">
    <property type="entry name" value="Glyco_hydro/deAcase_b/a-brl"/>
</dbReference>
<proteinExistence type="predicted"/>
<reference evidence="4 5" key="1">
    <citation type="journal article" date="2021" name="ISME Commun">
        <title>Automated analysis of genomic sequences facilitates high-throughput and comprehensive description of bacteria.</title>
        <authorList>
            <person name="Hitch T.C.A."/>
        </authorList>
    </citation>
    <scope>NUCLEOTIDE SEQUENCE [LARGE SCALE GENOMIC DNA]</scope>
    <source>
        <strain evidence="4 5">Sanger_18</strain>
    </source>
</reference>
<dbReference type="PROSITE" id="PS51677">
    <property type="entry name" value="NODB"/>
    <property type="match status" value="1"/>
</dbReference>
<evidence type="ECO:0000313" key="4">
    <source>
        <dbReference type="EMBL" id="MCU6744470.1"/>
    </source>
</evidence>
<evidence type="ECO:0000256" key="1">
    <source>
        <dbReference type="ARBA" id="ARBA00022723"/>
    </source>
</evidence>
<comment type="caution">
    <text evidence="4">The sequence shown here is derived from an EMBL/GenBank/DDBJ whole genome shotgun (WGS) entry which is preliminary data.</text>
</comment>
<accession>A0ABT2T2N7</accession>
<dbReference type="InterPro" id="IPR002509">
    <property type="entry name" value="NODB_dom"/>
</dbReference>
<dbReference type="SUPFAM" id="SSF88713">
    <property type="entry name" value="Glycoside hydrolase/deacetylase"/>
    <property type="match status" value="1"/>
</dbReference>
<keyword evidence="1" id="KW-0479">Metal-binding</keyword>
<evidence type="ECO:0000259" key="3">
    <source>
        <dbReference type="PROSITE" id="PS51677"/>
    </source>
</evidence>
<dbReference type="RefSeq" id="WP_262574539.1">
    <property type="nucleotide sequence ID" value="NZ_JAOQKJ010000006.1"/>
</dbReference>
<name>A0ABT2T2N7_9FIRM</name>
<dbReference type="EMBL" id="JAOQKJ010000006">
    <property type="protein sequence ID" value="MCU6744470.1"/>
    <property type="molecule type" value="Genomic_DNA"/>
</dbReference>
<feature type="domain" description="NodB homology" evidence="3">
    <location>
        <begin position="64"/>
        <end position="238"/>
    </location>
</feature>
<evidence type="ECO:0000313" key="5">
    <source>
        <dbReference type="Proteomes" id="UP001652432"/>
    </source>
</evidence>
<dbReference type="Proteomes" id="UP001652432">
    <property type="component" value="Unassembled WGS sequence"/>
</dbReference>